<organism evidence="1 2">
    <name type="scientific">Synechococcus phage S-CAM8</name>
    <dbReference type="NCBI Taxonomy" id="754038"/>
    <lineage>
        <taxon>Viruses</taxon>
        <taxon>Duplodnaviria</taxon>
        <taxon>Heunggongvirae</taxon>
        <taxon>Uroviricota</taxon>
        <taxon>Caudoviricetes</taxon>
        <taxon>Pantevenvirales</taxon>
        <taxon>Kyanoviridae</taxon>
        <taxon>Neritesvirus</taxon>
        <taxon>Neritesvirus scam8</taxon>
    </lineage>
</organism>
<proteinExistence type="predicted"/>
<dbReference type="RefSeq" id="YP_008125634.1">
    <property type="nucleotide sequence ID" value="NC_021530.1"/>
</dbReference>
<protein>
    <submittedName>
        <fullName evidence="1">Uncharacterized protein</fullName>
    </submittedName>
</protein>
<dbReference type="GeneID" id="16045190"/>
<keyword evidence="2" id="KW-1185">Reference proteome</keyword>
<dbReference type="OrthoDB" id="19699at10239"/>
<evidence type="ECO:0000313" key="1">
    <source>
        <dbReference type="EMBL" id="AGN33941.1"/>
    </source>
</evidence>
<gene>
    <name evidence="1" type="ORF">SXCG_00187</name>
</gene>
<dbReference type="EMBL" id="HQ634178">
    <property type="protein sequence ID" value="AGN33941.1"/>
    <property type="molecule type" value="Genomic_DNA"/>
</dbReference>
<sequence length="50" mass="6095">MFRPDHITLEMRDLCNEWSQIEEQPPQGDLYMVDRYFLELWKSWSSKSAS</sequence>
<accession>R9TMZ1</accession>
<reference evidence="1 2" key="1">
    <citation type="submission" date="2010-11" db="EMBL/GenBank/DDBJ databases">
        <title>The Genome Sequence of Synechococcus phage S-CAM8 0608BI06.</title>
        <authorList>
            <consortium name="The Broad Institute Genome Sequencing Platform"/>
            <person name="Henn M.R."/>
            <person name="Martiny J."/>
            <person name="Weihe C."/>
            <person name="Levin J."/>
            <person name="Malboeuf C."/>
            <person name="Casali M."/>
            <person name="Russ C."/>
            <person name="Lennon N."/>
            <person name="Chapman S.B."/>
            <person name="Erlich R."/>
            <person name="Young S.K."/>
            <person name="Yandava C."/>
            <person name="Zeng Q."/>
            <person name="Alvarado L."/>
            <person name="Anderson S."/>
            <person name="Berlin A."/>
            <person name="Chen Z."/>
            <person name="Freedman E."/>
            <person name="Gellesch M."/>
            <person name="Goldberg J."/>
            <person name="Green L."/>
            <person name="Griggs A."/>
            <person name="Gujja S."/>
            <person name="Heilman E.R."/>
            <person name="Heiman D."/>
            <person name="Hollinger A."/>
            <person name="Howarth C."/>
            <person name="Larson L."/>
            <person name="Mehta T."/>
            <person name="Pearson M."/>
            <person name="Roberts A."/>
            <person name="Ryan E."/>
            <person name="Saif S."/>
            <person name="Shea T."/>
            <person name="Shenoy N."/>
            <person name="Sisk P."/>
            <person name="Stolte C."/>
            <person name="Sykes S."/>
            <person name="White J."/>
            <person name="Haas B."/>
            <person name="Nusbaum C."/>
            <person name="Birren B."/>
        </authorList>
    </citation>
    <scope>NUCLEOTIDE SEQUENCE [LARGE SCALE GENOMIC DNA]</scope>
    <source>
        <strain evidence="1">S-CAM8 06008BI06</strain>
    </source>
</reference>
<name>R9TMZ1_9CAUD</name>
<dbReference type="Proteomes" id="UP000014318">
    <property type="component" value="Segment"/>
</dbReference>
<evidence type="ECO:0000313" key="2">
    <source>
        <dbReference type="Proteomes" id="UP000014318"/>
    </source>
</evidence>
<dbReference type="KEGG" id="vg:16045190"/>